<dbReference type="eggNOG" id="ENOG502Z9SY">
    <property type="taxonomic scope" value="Bacteria"/>
</dbReference>
<evidence type="ECO:0000313" key="2">
    <source>
        <dbReference type="Proteomes" id="UP000029055"/>
    </source>
</evidence>
<dbReference type="PANTHER" id="PTHR41260:SF1">
    <property type="entry name" value="PROTEIN ECSC"/>
    <property type="match status" value="1"/>
</dbReference>
<dbReference type="OrthoDB" id="1852051at2"/>
<organism evidence="1 2">
    <name type="scientific">Bifidobacterium subtile</name>
    <dbReference type="NCBI Taxonomy" id="77635"/>
    <lineage>
        <taxon>Bacteria</taxon>
        <taxon>Bacillati</taxon>
        <taxon>Actinomycetota</taxon>
        <taxon>Actinomycetes</taxon>
        <taxon>Bifidobacteriales</taxon>
        <taxon>Bifidobacteriaceae</taxon>
        <taxon>Bifidobacterium</taxon>
    </lineage>
</organism>
<accession>A0A087EAG6</accession>
<name>A0A087EAG6_9BIFI</name>
<evidence type="ECO:0008006" key="3">
    <source>
        <dbReference type="Google" id="ProtNLM"/>
    </source>
</evidence>
<dbReference type="Pfam" id="PF12787">
    <property type="entry name" value="EcsC"/>
    <property type="match status" value="1"/>
</dbReference>
<dbReference type="STRING" id="77635.BISU_0779"/>
<gene>
    <name evidence="1" type="ORF">BISU_0779</name>
</gene>
<evidence type="ECO:0000313" key="1">
    <source>
        <dbReference type="EMBL" id="KFJ04767.1"/>
    </source>
</evidence>
<dbReference type="InterPro" id="IPR024787">
    <property type="entry name" value="EcsC"/>
</dbReference>
<dbReference type="RefSeq" id="WP_024462626.1">
    <property type="nucleotide sequence ID" value="NZ_CP062939.1"/>
</dbReference>
<proteinExistence type="predicted"/>
<comment type="caution">
    <text evidence="1">The sequence shown here is derived from an EMBL/GenBank/DDBJ whole genome shotgun (WGS) entry which is preliminary data.</text>
</comment>
<dbReference type="EMBL" id="JGZR01000003">
    <property type="protein sequence ID" value="KFJ04767.1"/>
    <property type="molecule type" value="Genomic_DNA"/>
</dbReference>
<sequence length="266" mass="29363">MAIFQRGTPLDAEQAKLDRKEARFLAKRRQSKESPLNQLLDDKVPDKLRDTLDAAFVKAFNLIFSKGSPVIDKTYNADKARREYQVNSLMADDDASKRNLRQFSRQANGSARVNTVASTAAGVGLGVLGIGIPDIALLVGTMLRSIHQIALQYGYEHDNDAERYFILLLIEGSVAHGEHLDEIDADANAFIHYHALPDGYDASEQIRGAASALSDEMLYMKFLQGIPIVGAVGGAFNAISMHNLTAYANLKYHKRFLIGRRAEQLA</sequence>
<protein>
    <recommendedName>
        <fullName evidence="3">EcsC family protein</fullName>
    </recommendedName>
</protein>
<reference evidence="1 2" key="1">
    <citation type="submission" date="2014-03" db="EMBL/GenBank/DDBJ databases">
        <title>Genomics of Bifidobacteria.</title>
        <authorList>
            <person name="Ventura M."/>
            <person name="Milani C."/>
            <person name="Lugli G.A."/>
        </authorList>
    </citation>
    <scope>NUCLEOTIDE SEQUENCE [LARGE SCALE GENOMIC DNA]</scope>
    <source>
        <strain evidence="1 2">LMG 11597</strain>
    </source>
</reference>
<dbReference type="PANTHER" id="PTHR41260">
    <property type="entry name" value="PROTEIN ECSC"/>
    <property type="match status" value="1"/>
</dbReference>
<keyword evidence="2" id="KW-1185">Reference proteome</keyword>
<dbReference type="Proteomes" id="UP000029055">
    <property type="component" value="Unassembled WGS sequence"/>
</dbReference>
<dbReference type="AlphaFoldDB" id="A0A087EAG6"/>